<protein>
    <submittedName>
        <fullName evidence="2">Uncharacterized protein</fullName>
    </submittedName>
</protein>
<comment type="caution">
    <text evidence="2">The sequence shown here is derived from an EMBL/GenBank/DDBJ whole genome shotgun (WGS) entry which is preliminary data.</text>
</comment>
<dbReference type="Proteomes" id="UP000245956">
    <property type="component" value="Unassembled WGS sequence"/>
</dbReference>
<dbReference type="AlphaFoldDB" id="A0A2U3DQV5"/>
<evidence type="ECO:0000313" key="2">
    <source>
        <dbReference type="EMBL" id="PWI64631.1"/>
    </source>
</evidence>
<organism evidence="2 3">
    <name type="scientific">Purpureocillium lilacinum</name>
    <name type="common">Paecilomyces lilacinus</name>
    <dbReference type="NCBI Taxonomy" id="33203"/>
    <lineage>
        <taxon>Eukaryota</taxon>
        <taxon>Fungi</taxon>
        <taxon>Dikarya</taxon>
        <taxon>Ascomycota</taxon>
        <taxon>Pezizomycotina</taxon>
        <taxon>Sordariomycetes</taxon>
        <taxon>Hypocreomycetidae</taxon>
        <taxon>Hypocreales</taxon>
        <taxon>Ophiocordycipitaceae</taxon>
        <taxon>Purpureocillium</taxon>
    </lineage>
</organism>
<feature type="region of interest" description="Disordered" evidence="1">
    <location>
        <begin position="82"/>
        <end position="104"/>
    </location>
</feature>
<gene>
    <name evidence="2" type="ORF">PCL_09488</name>
</gene>
<evidence type="ECO:0000313" key="3">
    <source>
        <dbReference type="Proteomes" id="UP000245956"/>
    </source>
</evidence>
<name>A0A2U3DQV5_PURLI</name>
<sequence length="230" mass="24663">MAPAFGTLGLQVAIDKIDVTARKNVAYLVSRSNAFGVAAAEGGRWGGGHGVEGCVKAEGTHSRTSFMAEGDKGDPRLAVKGMSGAGRRGMNIGRMPGARGHDTVMAGREDPRLVVEIRAAIARGFDFVCVLVKFTCTQPSASQMPAKSRLPAATRQRNAQTRELITVTDQSQRPKSRRPFAWPASSAHVPPQRELVETQVSKWVLRNGLAPVRRRCQSVPASVLSPLQVP</sequence>
<accession>A0A2U3DQV5</accession>
<dbReference type="EMBL" id="LCWV01000051">
    <property type="protein sequence ID" value="PWI64631.1"/>
    <property type="molecule type" value="Genomic_DNA"/>
</dbReference>
<evidence type="ECO:0000256" key="1">
    <source>
        <dbReference type="SAM" id="MobiDB-lite"/>
    </source>
</evidence>
<proteinExistence type="predicted"/>
<reference evidence="2 3" key="1">
    <citation type="journal article" date="2016" name="Front. Microbiol.">
        <title>Genome and transcriptome sequences reveal the specific parasitism of the nematophagous Purpureocillium lilacinum 36-1.</title>
        <authorList>
            <person name="Xie J."/>
            <person name="Li S."/>
            <person name="Mo C."/>
            <person name="Xiao X."/>
            <person name="Peng D."/>
            <person name="Wang G."/>
            <person name="Xiao Y."/>
        </authorList>
    </citation>
    <scope>NUCLEOTIDE SEQUENCE [LARGE SCALE GENOMIC DNA]</scope>
    <source>
        <strain evidence="2 3">36-1</strain>
    </source>
</reference>